<evidence type="ECO:0000313" key="3">
    <source>
        <dbReference type="EMBL" id="KAJ1359902.1"/>
    </source>
</evidence>
<dbReference type="GO" id="GO:0010032">
    <property type="term" value="P:meiotic chromosome condensation"/>
    <property type="evidence" value="ECO:0007669"/>
    <property type="project" value="TreeGrafter"/>
</dbReference>
<proteinExistence type="predicted"/>
<dbReference type="GO" id="GO:0003682">
    <property type="term" value="F:chromatin binding"/>
    <property type="evidence" value="ECO:0007669"/>
    <property type="project" value="TreeGrafter"/>
</dbReference>
<dbReference type="Pfam" id="PF06278">
    <property type="entry name" value="CNDH2_N"/>
    <property type="match status" value="1"/>
</dbReference>
<protein>
    <submittedName>
        <fullName evidence="3">Condensin-2 complex subunit H2</fullName>
    </submittedName>
</protein>
<sequence length="153" mass="17432">MSEDFEGAGQRYLYLLKPVKDLSKNFETDIAKELDDYCSSLRKITSIEESSVNNQHRFNFAEAAMLIQGSAFVFGRKVDYVHSQAIHFFETLQPQKAKKSKKMGEEIDEESVDEGEPSIEPCELIDYSSVKLCKVNSFYKIKASKPKSQLSVE</sequence>
<organism evidence="3 4">
    <name type="scientific">Parelaphostrongylus tenuis</name>
    <name type="common">Meningeal worm</name>
    <dbReference type="NCBI Taxonomy" id="148309"/>
    <lineage>
        <taxon>Eukaryota</taxon>
        <taxon>Metazoa</taxon>
        <taxon>Ecdysozoa</taxon>
        <taxon>Nematoda</taxon>
        <taxon>Chromadorea</taxon>
        <taxon>Rhabditida</taxon>
        <taxon>Rhabditina</taxon>
        <taxon>Rhabditomorpha</taxon>
        <taxon>Strongyloidea</taxon>
        <taxon>Metastrongylidae</taxon>
        <taxon>Parelaphostrongylus</taxon>
    </lineage>
</organism>
<dbReference type="GO" id="GO:0000796">
    <property type="term" value="C:condensin complex"/>
    <property type="evidence" value="ECO:0007669"/>
    <property type="project" value="TreeGrafter"/>
</dbReference>
<feature type="domain" description="Condensin II complex subunit H2 N-terminal" evidence="2">
    <location>
        <begin position="10"/>
        <end position="108"/>
    </location>
</feature>
<feature type="compositionally biased region" description="Acidic residues" evidence="1">
    <location>
        <begin position="106"/>
        <end position="117"/>
    </location>
</feature>
<dbReference type="GO" id="GO:0005634">
    <property type="term" value="C:nucleus"/>
    <property type="evidence" value="ECO:0007669"/>
    <property type="project" value="TreeGrafter"/>
</dbReference>
<dbReference type="GO" id="GO:0051306">
    <property type="term" value="P:mitotic sister chromatid separation"/>
    <property type="evidence" value="ECO:0007669"/>
    <property type="project" value="TreeGrafter"/>
</dbReference>
<dbReference type="InterPro" id="IPR031739">
    <property type="entry name" value="Ncaph2"/>
</dbReference>
<feature type="region of interest" description="Disordered" evidence="1">
    <location>
        <begin position="95"/>
        <end position="117"/>
    </location>
</feature>
<dbReference type="PANTHER" id="PTHR14324">
    <property type="entry name" value="CONDENSIN-2 COMPLEX SUBUNIT H2"/>
    <property type="match status" value="1"/>
</dbReference>
<evidence type="ECO:0000313" key="4">
    <source>
        <dbReference type="Proteomes" id="UP001196413"/>
    </source>
</evidence>
<accession>A0AAD5N2D2</accession>
<dbReference type="InterPro" id="IPR009378">
    <property type="entry name" value="H2_N"/>
</dbReference>
<dbReference type="AlphaFoldDB" id="A0AAD5N2D2"/>
<dbReference type="PANTHER" id="PTHR14324:SF3">
    <property type="entry name" value="CONDENSIN-2 COMPLEX SUBUNIT H2"/>
    <property type="match status" value="1"/>
</dbReference>
<dbReference type="Proteomes" id="UP001196413">
    <property type="component" value="Unassembled WGS sequence"/>
</dbReference>
<comment type="caution">
    <text evidence="3">The sequence shown here is derived from an EMBL/GenBank/DDBJ whole genome shotgun (WGS) entry which is preliminary data.</text>
</comment>
<keyword evidence="4" id="KW-1185">Reference proteome</keyword>
<reference evidence="3" key="1">
    <citation type="submission" date="2021-06" db="EMBL/GenBank/DDBJ databases">
        <title>Parelaphostrongylus tenuis whole genome reference sequence.</title>
        <authorList>
            <person name="Garwood T.J."/>
            <person name="Larsen P.A."/>
            <person name="Fountain-Jones N.M."/>
            <person name="Garbe J.R."/>
            <person name="Macchietto M.G."/>
            <person name="Kania S.A."/>
            <person name="Gerhold R.W."/>
            <person name="Richards J.E."/>
            <person name="Wolf T.M."/>
        </authorList>
    </citation>
    <scope>NUCLEOTIDE SEQUENCE</scope>
    <source>
        <strain evidence="3">MNPRO001-30</strain>
        <tissue evidence="3">Meninges</tissue>
    </source>
</reference>
<evidence type="ECO:0000256" key="1">
    <source>
        <dbReference type="SAM" id="MobiDB-lite"/>
    </source>
</evidence>
<dbReference type="EMBL" id="JAHQIW010003726">
    <property type="protein sequence ID" value="KAJ1359902.1"/>
    <property type="molecule type" value="Genomic_DNA"/>
</dbReference>
<evidence type="ECO:0000259" key="2">
    <source>
        <dbReference type="Pfam" id="PF06278"/>
    </source>
</evidence>
<name>A0AAD5N2D2_PARTN</name>
<gene>
    <name evidence="3" type="primary">NCAPH2_1</name>
    <name evidence="3" type="ORF">KIN20_018724</name>
</gene>